<gene>
    <name evidence="2" type="ORF">STAS_34229</name>
</gene>
<protein>
    <submittedName>
        <fullName evidence="2">Nucleotide binding</fullName>
    </submittedName>
</protein>
<feature type="transmembrane region" description="Helical" evidence="1">
    <location>
        <begin position="97"/>
        <end position="115"/>
    </location>
</feature>
<evidence type="ECO:0000313" key="2">
    <source>
        <dbReference type="EMBL" id="GER56501.1"/>
    </source>
</evidence>
<keyword evidence="1" id="KW-0472">Membrane</keyword>
<dbReference type="EMBL" id="BKCP01012736">
    <property type="protein sequence ID" value="GER56501.1"/>
    <property type="molecule type" value="Genomic_DNA"/>
</dbReference>
<evidence type="ECO:0000256" key="1">
    <source>
        <dbReference type="SAM" id="Phobius"/>
    </source>
</evidence>
<sequence length="132" mass="14738">MEISSCNPSKQAYRLQEAAEPLDPGPWPEHGGVLHLGASWLPSAPSTWREAPVPLPHQQLSVDPVQDRGFPLELTRKGSATCNHLFRVIEGEHVGVLLWWGVPGYVVHVVVHYSVRKLRRIADDRLEIALGR</sequence>
<evidence type="ECO:0000313" key="3">
    <source>
        <dbReference type="Proteomes" id="UP000325081"/>
    </source>
</evidence>
<comment type="caution">
    <text evidence="2">The sequence shown here is derived from an EMBL/GenBank/DDBJ whole genome shotgun (WGS) entry which is preliminary data.</text>
</comment>
<dbReference type="Proteomes" id="UP000325081">
    <property type="component" value="Unassembled WGS sequence"/>
</dbReference>
<keyword evidence="3" id="KW-1185">Reference proteome</keyword>
<name>A0A5A7RH92_STRAF</name>
<organism evidence="2 3">
    <name type="scientific">Striga asiatica</name>
    <name type="common">Asiatic witchweed</name>
    <name type="synonym">Buchnera asiatica</name>
    <dbReference type="NCBI Taxonomy" id="4170"/>
    <lineage>
        <taxon>Eukaryota</taxon>
        <taxon>Viridiplantae</taxon>
        <taxon>Streptophyta</taxon>
        <taxon>Embryophyta</taxon>
        <taxon>Tracheophyta</taxon>
        <taxon>Spermatophyta</taxon>
        <taxon>Magnoliopsida</taxon>
        <taxon>eudicotyledons</taxon>
        <taxon>Gunneridae</taxon>
        <taxon>Pentapetalae</taxon>
        <taxon>asterids</taxon>
        <taxon>lamiids</taxon>
        <taxon>Lamiales</taxon>
        <taxon>Orobanchaceae</taxon>
        <taxon>Buchnereae</taxon>
        <taxon>Striga</taxon>
    </lineage>
</organism>
<proteinExistence type="predicted"/>
<dbReference type="AlphaFoldDB" id="A0A5A7RH92"/>
<keyword evidence="1" id="KW-0812">Transmembrane</keyword>
<accession>A0A5A7RH92</accession>
<keyword evidence="1" id="KW-1133">Transmembrane helix</keyword>
<reference evidence="3" key="1">
    <citation type="journal article" date="2019" name="Curr. Biol.">
        <title>Genome Sequence of Striga asiatica Provides Insight into the Evolution of Plant Parasitism.</title>
        <authorList>
            <person name="Yoshida S."/>
            <person name="Kim S."/>
            <person name="Wafula E.K."/>
            <person name="Tanskanen J."/>
            <person name="Kim Y.M."/>
            <person name="Honaas L."/>
            <person name="Yang Z."/>
            <person name="Spallek T."/>
            <person name="Conn C.E."/>
            <person name="Ichihashi Y."/>
            <person name="Cheong K."/>
            <person name="Cui S."/>
            <person name="Der J.P."/>
            <person name="Gundlach H."/>
            <person name="Jiao Y."/>
            <person name="Hori C."/>
            <person name="Ishida J.K."/>
            <person name="Kasahara H."/>
            <person name="Kiba T."/>
            <person name="Kim M.S."/>
            <person name="Koo N."/>
            <person name="Laohavisit A."/>
            <person name="Lee Y.H."/>
            <person name="Lumba S."/>
            <person name="McCourt P."/>
            <person name="Mortimer J.C."/>
            <person name="Mutuku J.M."/>
            <person name="Nomura T."/>
            <person name="Sasaki-Sekimoto Y."/>
            <person name="Seto Y."/>
            <person name="Wang Y."/>
            <person name="Wakatake T."/>
            <person name="Sakakibara H."/>
            <person name="Demura T."/>
            <person name="Yamaguchi S."/>
            <person name="Yoneyama K."/>
            <person name="Manabe R.I."/>
            <person name="Nelson D.C."/>
            <person name="Schulman A.H."/>
            <person name="Timko M.P."/>
            <person name="dePamphilis C.W."/>
            <person name="Choi D."/>
            <person name="Shirasu K."/>
        </authorList>
    </citation>
    <scope>NUCLEOTIDE SEQUENCE [LARGE SCALE GENOMIC DNA]</scope>
    <source>
        <strain evidence="3">cv. UVA1</strain>
    </source>
</reference>